<feature type="transmembrane region" description="Helical" evidence="6">
    <location>
        <begin position="211"/>
        <end position="229"/>
    </location>
</feature>
<feature type="transmembrane region" description="Helical" evidence="6">
    <location>
        <begin position="79"/>
        <end position="97"/>
    </location>
</feature>
<dbReference type="Pfam" id="PF01810">
    <property type="entry name" value="LysE"/>
    <property type="match status" value="1"/>
</dbReference>
<dbReference type="PANTHER" id="PTHR30086">
    <property type="entry name" value="ARGININE EXPORTER PROTEIN ARGO"/>
    <property type="match status" value="1"/>
</dbReference>
<feature type="transmembrane region" description="Helical" evidence="6">
    <location>
        <begin position="6"/>
        <end position="27"/>
    </location>
</feature>
<keyword evidence="5 6" id="KW-0472">Membrane</keyword>
<dbReference type="InterPro" id="IPR001123">
    <property type="entry name" value="LeuE-type"/>
</dbReference>
<sequence>MLTALLAGIGLCLSLIVAPGAQNVFLLREGIKHSQGGRSHVVILAAVCLASDVILISAGVGGFGVVIEQVPWLFDVARWAGVAFLSGYGLLAAIRVFRGGSAIDAGAAPAAPAPAPAPGGSGTATLVAPAATRTRTALVPAVLTCIAITWLNPHTYLDTVLLLGSISTNYGDARWFFAVGAILGSAIWFAFLTFAARYAARWLRSPRSWRVLDAVIAVMMFALAGVLAFD</sequence>
<dbReference type="RefSeq" id="WP_188701412.1">
    <property type="nucleotide sequence ID" value="NZ_BMMQ01000005.1"/>
</dbReference>
<keyword evidence="2" id="KW-1003">Cell membrane</keyword>
<accession>A0ABQ2N6A7</accession>
<proteinExistence type="predicted"/>
<evidence type="ECO:0000256" key="4">
    <source>
        <dbReference type="ARBA" id="ARBA00022989"/>
    </source>
</evidence>
<evidence type="ECO:0000256" key="1">
    <source>
        <dbReference type="ARBA" id="ARBA00004651"/>
    </source>
</evidence>
<feature type="transmembrane region" description="Helical" evidence="6">
    <location>
        <begin position="175"/>
        <end position="199"/>
    </location>
</feature>
<evidence type="ECO:0000313" key="7">
    <source>
        <dbReference type="EMBL" id="GGO64563.1"/>
    </source>
</evidence>
<name>A0ABQ2N6A7_9MICO</name>
<feature type="transmembrane region" description="Helical" evidence="6">
    <location>
        <begin position="39"/>
        <end position="67"/>
    </location>
</feature>
<evidence type="ECO:0000256" key="6">
    <source>
        <dbReference type="SAM" id="Phobius"/>
    </source>
</evidence>
<dbReference type="EMBL" id="BMMQ01000005">
    <property type="protein sequence ID" value="GGO64563.1"/>
    <property type="molecule type" value="Genomic_DNA"/>
</dbReference>
<organism evidence="7 8">
    <name type="scientific">Microbacterium nanhaiense</name>
    <dbReference type="NCBI Taxonomy" id="1301026"/>
    <lineage>
        <taxon>Bacteria</taxon>
        <taxon>Bacillati</taxon>
        <taxon>Actinomycetota</taxon>
        <taxon>Actinomycetes</taxon>
        <taxon>Micrococcales</taxon>
        <taxon>Microbacteriaceae</taxon>
        <taxon>Microbacterium</taxon>
    </lineage>
</organism>
<keyword evidence="8" id="KW-1185">Reference proteome</keyword>
<evidence type="ECO:0000313" key="8">
    <source>
        <dbReference type="Proteomes" id="UP000638043"/>
    </source>
</evidence>
<evidence type="ECO:0000256" key="5">
    <source>
        <dbReference type="ARBA" id="ARBA00023136"/>
    </source>
</evidence>
<dbReference type="Proteomes" id="UP000638043">
    <property type="component" value="Unassembled WGS sequence"/>
</dbReference>
<gene>
    <name evidence="7" type="ORF">GCM10010910_19740</name>
</gene>
<evidence type="ECO:0000256" key="2">
    <source>
        <dbReference type="ARBA" id="ARBA00022475"/>
    </source>
</evidence>
<feature type="transmembrane region" description="Helical" evidence="6">
    <location>
        <begin position="137"/>
        <end position="155"/>
    </location>
</feature>
<protein>
    <submittedName>
        <fullName evidence="7">Amino acid transporter</fullName>
    </submittedName>
</protein>
<reference evidence="8" key="1">
    <citation type="journal article" date="2019" name="Int. J. Syst. Evol. Microbiol.">
        <title>The Global Catalogue of Microorganisms (GCM) 10K type strain sequencing project: providing services to taxonomists for standard genome sequencing and annotation.</title>
        <authorList>
            <consortium name="The Broad Institute Genomics Platform"/>
            <consortium name="The Broad Institute Genome Sequencing Center for Infectious Disease"/>
            <person name="Wu L."/>
            <person name="Ma J."/>
        </authorList>
    </citation>
    <scope>NUCLEOTIDE SEQUENCE [LARGE SCALE GENOMIC DNA]</scope>
    <source>
        <strain evidence="8">CGMCC 4.7181</strain>
    </source>
</reference>
<keyword evidence="3 6" id="KW-0812">Transmembrane</keyword>
<keyword evidence="4 6" id="KW-1133">Transmembrane helix</keyword>
<comment type="subcellular location">
    <subcellularLocation>
        <location evidence="1">Cell membrane</location>
        <topology evidence="1">Multi-pass membrane protein</topology>
    </subcellularLocation>
</comment>
<evidence type="ECO:0000256" key="3">
    <source>
        <dbReference type="ARBA" id="ARBA00022692"/>
    </source>
</evidence>
<comment type="caution">
    <text evidence="7">The sequence shown here is derived from an EMBL/GenBank/DDBJ whole genome shotgun (WGS) entry which is preliminary data.</text>
</comment>
<dbReference type="PANTHER" id="PTHR30086:SF20">
    <property type="entry name" value="ARGININE EXPORTER PROTEIN ARGO-RELATED"/>
    <property type="match status" value="1"/>
</dbReference>